<evidence type="ECO:0000313" key="3">
    <source>
        <dbReference type="EMBL" id="KAA9377022.1"/>
    </source>
</evidence>
<feature type="transmembrane region" description="Helical" evidence="2">
    <location>
        <begin position="246"/>
        <end position="271"/>
    </location>
</feature>
<reference evidence="3 4" key="1">
    <citation type="submission" date="2019-09" db="EMBL/GenBank/DDBJ databases">
        <title>Screening of Novel Bioactive Compounds from Soil-Associated.</title>
        <authorList>
            <person name="Gong X."/>
        </authorList>
    </citation>
    <scope>NUCLEOTIDE SEQUENCE [LARGE SCALE GENOMIC DNA]</scope>
    <source>
        <strain evidence="3 4">Gxj-6</strain>
    </source>
</reference>
<keyword evidence="2" id="KW-0812">Transmembrane</keyword>
<keyword evidence="2" id="KW-1133">Transmembrane helix</keyword>
<comment type="caution">
    <text evidence="3">The sequence shown here is derived from an EMBL/GenBank/DDBJ whole genome shotgun (WGS) entry which is preliminary data.</text>
</comment>
<keyword evidence="2" id="KW-0472">Membrane</keyword>
<dbReference type="RefSeq" id="WP_150935373.1">
    <property type="nucleotide sequence ID" value="NZ_VYTZ01000007.1"/>
</dbReference>
<accession>A0A5J5K232</accession>
<evidence type="ECO:0000313" key="4">
    <source>
        <dbReference type="Proteomes" id="UP000327011"/>
    </source>
</evidence>
<evidence type="ECO:0000256" key="1">
    <source>
        <dbReference type="SAM" id="MobiDB-lite"/>
    </source>
</evidence>
<feature type="transmembrane region" description="Helical" evidence="2">
    <location>
        <begin position="291"/>
        <end position="312"/>
    </location>
</feature>
<dbReference type="Proteomes" id="UP000327011">
    <property type="component" value="Unassembled WGS sequence"/>
</dbReference>
<keyword evidence="4" id="KW-1185">Reference proteome</keyword>
<gene>
    <name evidence="3" type="ORF">F5972_21510</name>
</gene>
<dbReference type="EMBL" id="VYTZ01000007">
    <property type="protein sequence ID" value="KAA9377022.1"/>
    <property type="molecule type" value="Genomic_DNA"/>
</dbReference>
<proteinExistence type="predicted"/>
<evidence type="ECO:0000256" key="2">
    <source>
        <dbReference type="SAM" id="Phobius"/>
    </source>
</evidence>
<feature type="transmembrane region" description="Helical" evidence="2">
    <location>
        <begin position="161"/>
        <end position="181"/>
    </location>
</feature>
<organism evidence="3 4">
    <name type="scientific">Microbispora cellulosiformans</name>
    <dbReference type="NCBI Taxonomy" id="2614688"/>
    <lineage>
        <taxon>Bacteria</taxon>
        <taxon>Bacillati</taxon>
        <taxon>Actinomycetota</taxon>
        <taxon>Actinomycetes</taxon>
        <taxon>Streptosporangiales</taxon>
        <taxon>Streptosporangiaceae</taxon>
        <taxon>Microbispora</taxon>
    </lineage>
</organism>
<protein>
    <submittedName>
        <fullName evidence="3">Uncharacterized protein</fullName>
    </submittedName>
</protein>
<feature type="transmembrane region" description="Helical" evidence="2">
    <location>
        <begin position="187"/>
        <end position="208"/>
    </location>
</feature>
<feature type="region of interest" description="Disordered" evidence="1">
    <location>
        <begin position="218"/>
        <end position="237"/>
    </location>
</feature>
<name>A0A5J5K232_9ACTN</name>
<sequence length="421" mass="47170">MAVKSLTLTRQDVHDMTVPPTWWRPARVRLPDWAALRSRAESRGATDAGSKALDTVTIKTQGFEPQHLLVLDAERQLALEDLNAQFQEQELAARSAQAAHVKRSEAVREQYVRDRTAYEMALGRVERLELGPSQWVGDGRPSSIALGGGWREMLRLWGVPALLLLVLLTIEVPIYYATFLAWGDTTIMTYALAVGAIFVFVFGPHMYGRSFREWQEHRGRRRHRAEDDEEGEDGRGRRRGLAGRPVVLFLIPVIWLSAIGAVVSLRLVAIAGTTEITLSGTTITIPPATEGWKLVATVVLFLALMIFTALIATELGRRTGNPNDRDLKEQRMKLQRAAQALEIAQARQEESDRYGAELGDYLATLKQKRDMYTAQIDGGFDHVETIYMDALIGALDDPDASRYGPAILDRHQRRHYTQADS</sequence>
<dbReference type="AlphaFoldDB" id="A0A5J5K232"/>